<dbReference type="FunFam" id="1.20.1250.20:FF:000218">
    <property type="entry name" value="facilitated trehalose transporter Tret1"/>
    <property type="match status" value="1"/>
</dbReference>
<keyword evidence="2" id="KW-0813">Transport</keyword>
<keyword evidence="8" id="KW-0325">Glycoprotein</keyword>
<dbReference type="InterPro" id="IPR003663">
    <property type="entry name" value="Sugar/inositol_transpt"/>
</dbReference>
<evidence type="ECO:0000313" key="12">
    <source>
        <dbReference type="Proteomes" id="UP000005203"/>
    </source>
</evidence>
<dbReference type="EnsemblMetazoa" id="XM_026446048">
    <property type="protein sequence ID" value="XP_026301833"/>
    <property type="gene ID" value="LOC724874"/>
</dbReference>
<dbReference type="KEGG" id="ame:724874"/>
<dbReference type="Gene3D" id="1.20.1250.20">
    <property type="entry name" value="MFS general substrate transporter like domains"/>
    <property type="match status" value="1"/>
</dbReference>
<gene>
    <name evidence="13 14" type="primary">LOC724874</name>
</gene>
<evidence type="ECO:0000256" key="2">
    <source>
        <dbReference type="ARBA" id="ARBA00022448"/>
    </source>
</evidence>
<accession>A0A8B8HDR3</accession>
<dbReference type="Pfam" id="PF00083">
    <property type="entry name" value="Sugar_tr"/>
    <property type="match status" value="1"/>
</dbReference>
<feature type="transmembrane region" description="Helical" evidence="9">
    <location>
        <begin position="346"/>
        <end position="366"/>
    </location>
</feature>
<dbReference type="InterPro" id="IPR005828">
    <property type="entry name" value="MFS_sugar_transport-like"/>
</dbReference>
<keyword evidence="12" id="KW-1185">Reference proteome</keyword>
<feature type="domain" description="Major facilitator superfamily (MFS) profile" evidence="10">
    <location>
        <begin position="73"/>
        <end position="497"/>
    </location>
</feature>
<dbReference type="AlphaFoldDB" id="A0A7M7MW16"/>
<evidence type="ECO:0000256" key="3">
    <source>
        <dbReference type="ARBA" id="ARBA00022475"/>
    </source>
</evidence>
<feature type="transmembrane region" description="Helical" evidence="9">
    <location>
        <begin position="305"/>
        <end position="326"/>
    </location>
</feature>
<feature type="transmembrane region" description="Helical" evidence="9">
    <location>
        <begin position="469"/>
        <end position="493"/>
    </location>
</feature>
<dbReference type="EnsemblMetazoa" id="XM_003249306">
    <property type="protein sequence ID" value="XP_003249354"/>
    <property type="gene ID" value="LOC724874"/>
</dbReference>
<dbReference type="InterPro" id="IPR050549">
    <property type="entry name" value="MFS_Trehalose_Transporter"/>
</dbReference>
<dbReference type="PROSITE" id="PS00217">
    <property type="entry name" value="SUGAR_TRANSPORT_2"/>
    <property type="match status" value="1"/>
</dbReference>
<proteinExistence type="predicted"/>
<dbReference type="PANTHER" id="PTHR48021:SF46">
    <property type="entry name" value="MAJOR FACILITATOR SUPERFAMILY (MFS) PROFILE DOMAIN-CONTAINING PROTEIN"/>
    <property type="match status" value="1"/>
</dbReference>
<organism evidence="11">
    <name type="scientific">Apis mellifera</name>
    <name type="common">Honeybee</name>
    <dbReference type="NCBI Taxonomy" id="7460"/>
    <lineage>
        <taxon>Eukaryota</taxon>
        <taxon>Metazoa</taxon>
        <taxon>Ecdysozoa</taxon>
        <taxon>Arthropoda</taxon>
        <taxon>Hexapoda</taxon>
        <taxon>Insecta</taxon>
        <taxon>Pterygota</taxon>
        <taxon>Neoptera</taxon>
        <taxon>Endopterygota</taxon>
        <taxon>Hymenoptera</taxon>
        <taxon>Apocrita</taxon>
        <taxon>Aculeata</taxon>
        <taxon>Apoidea</taxon>
        <taxon>Anthophila</taxon>
        <taxon>Apidae</taxon>
        <taxon>Apis</taxon>
    </lineage>
</organism>
<dbReference type="SUPFAM" id="SSF103473">
    <property type="entry name" value="MFS general substrate transporter"/>
    <property type="match status" value="1"/>
</dbReference>
<comment type="subcellular location">
    <subcellularLocation>
        <location evidence="1">Cell membrane</location>
        <topology evidence="1">Multi-pass membrane protein</topology>
    </subcellularLocation>
</comment>
<feature type="transmembrane region" description="Helical" evidence="9">
    <location>
        <begin position="202"/>
        <end position="223"/>
    </location>
</feature>
<dbReference type="RefSeq" id="XP_026301833.1">
    <property type="nucleotide sequence ID" value="XM_026446048.1"/>
</dbReference>
<dbReference type="OrthoDB" id="6133115at2759"/>
<feature type="transmembrane region" description="Helical" evidence="9">
    <location>
        <begin position="167"/>
        <end position="190"/>
    </location>
</feature>
<accession>A0A7M7MW16</accession>
<evidence type="ECO:0000256" key="5">
    <source>
        <dbReference type="ARBA" id="ARBA00022692"/>
    </source>
</evidence>
<evidence type="ECO:0000259" key="10">
    <source>
        <dbReference type="PROSITE" id="PS50850"/>
    </source>
</evidence>
<feature type="transmembrane region" description="Helical" evidence="9">
    <location>
        <begin position="443"/>
        <end position="463"/>
    </location>
</feature>
<evidence type="ECO:0000313" key="13">
    <source>
        <dbReference type="RefSeq" id="XP_003249354.2"/>
    </source>
</evidence>
<dbReference type="GO" id="GO:0005886">
    <property type="term" value="C:plasma membrane"/>
    <property type="evidence" value="ECO:0007669"/>
    <property type="project" value="UniProtKB-SubCell"/>
</dbReference>
<dbReference type="PROSITE" id="PS00216">
    <property type="entry name" value="SUGAR_TRANSPORT_1"/>
    <property type="match status" value="1"/>
</dbReference>
<dbReference type="Proteomes" id="UP000005203">
    <property type="component" value="Linkage group LG1"/>
</dbReference>
<feature type="transmembrane region" description="Helical" evidence="9">
    <location>
        <begin position="229"/>
        <end position="246"/>
    </location>
</feature>
<reference evidence="14" key="2">
    <citation type="submission" date="2025-04" db="UniProtKB">
        <authorList>
            <consortium name="RefSeq"/>
        </authorList>
    </citation>
    <scope>IDENTIFICATION</scope>
    <source>
        <strain evidence="14">DH4</strain>
        <tissue evidence="14">Whole body</tissue>
    </source>
</reference>
<keyword evidence="4" id="KW-0762">Sugar transport</keyword>
<evidence type="ECO:0000256" key="4">
    <source>
        <dbReference type="ARBA" id="ARBA00022597"/>
    </source>
</evidence>
<dbReference type="InterPro" id="IPR020846">
    <property type="entry name" value="MFS_dom"/>
</dbReference>
<dbReference type="GO" id="GO:0022857">
    <property type="term" value="F:transmembrane transporter activity"/>
    <property type="evidence" value="ECO:0007669"/>
    <property type="project" value="InterPro"/>
</dbReference>
<evidence type="ECO:0000256" key="1">
    <source>
        <dbReference type="ARBA" id="ARBA00004651"/>
    </source>
</evidence>
<protein>
    <submittedName>
        <fullName evidence="13 14">Facilitated trehalose transporter Tret1 isoform X1</fullName>
    </submittedName>
</protein>
<evidence type="ECO:0000256" key="7">
    <source>
        <dbReference type="ARBA" id="ARBA00023136"/>
    </source>
</evidence>
<reference evidence="11" key="1">
    <citation type="submission" date="2021-01" db="UniProtKB">
        <authorList>
            <consortium name="EnsemblMetazoa"/>
        </authorList>
    </citation>
    <scope>IDENTIFICATION</scope>
    <source>
        <strain evidence="11">DH4</strain>
    </source>
</reference>
<dbReference type="InterPro" id="IPR036259">
    <property type="entry name" value="MFS_trans_sf"/>
</dbReference>
<feature type="transmembrane region" description="Helical" evidence="9">
    <location>
        <begin position="113"/>
        <end position="135"/>
    </location>
</feature>
<dbReference type="InterPro" id="IPR005829">
    <property type="entry name" value="Sugar_transporter_CS"/>
</dbReference>
<feature type="transmembrane region" description="Helical" evidence="9">
    <location>
        <begin position="407"/>
        <end position="431"/>
    </location>
</feature>
<evidence type="ECO:0000313" key="11">
    <source>
        <dbReference type="EnsemblMetazoa" id="XP_026301833"/>
    </source>
</evidence>
<keyword evidence="5 9" id="KW-0812">Transmembrane</keyword>
<name>A0A7M7MW16_APIME</name>
<keyword evidence="3" id="KW-1003">Cell membrane</keyword>
<sequence length="514" mass="57901">MERIFDYTRNIYSSHQVIKEINQDIEKSETKDKDINIGKDKQNKSTMAEAPNLHFNVNNECNNESKIHLQLISSFIVSLASFSAGISVGWPIISVPKLENETSSNFRISENDGILIINAIPVGAIVGAILSGSLLNVVGRKWFLYATSVPFIVCWLLNYFANSWIEILVARLVSGISVGALYSMAPLYIGELVEPRIRGASYTILSFMFNLGIMFEFGLEPILSRQNLSIINLISIAVFLLTMPWLPESPYYYYAKNNSNAAELTLVWLRRKKENHKELNEINELIKIERGQNGFKKLFTKYSPYGKALTLLLLLMAAQQLSGFAAILFNCGDLIRKFNVQFEQDYLLLVISAMFLVASLLSAVTVDKLGRKSVLLISTYGTVLCLLVIGGYFFAEHIGIKISSYSTIPLVALAIYFIIFSYGLTSIPYIVSSEIFLTNMKNWATMISNIFGFILFIIVYNVYRFLSEKYGYVIFLVFGVVDFIIGIILNIALPETSSKSFNDIQEILKGHKKK</sequence>
<accession>A0A7M7GAZ2</accession>
<evidence type="ECO:0000256" key="8">
    <source>
        <dbReference type="ARBA" id="ARBA00023180"/>
    </source>
</evidence>
<dbReference type="RefSeq" id="XP_003249354.2">
    <property type="nucleotide sequence ID" value="XM_003249306.4"/>
</dbReference>
<keyword evidence="6 9" id="KW-1133">Transmembrane helix</keyword>
<feature type="transmembrane region" description="Helical" evidence="9">
    <location>
        <begin position="71"/>
        <end position="93"/>
    </location>
</feature>
<accession>A0A8B6XUH6</accession>
<dbReference type="PRINTS" id="PR00171">
    <property type="entry name" value="SUGRTRNSPORT"/>
</dbReference>
<feature type="transmembrane region" description="Helical" evidence="9">
    <location>
        <begin position="373"/>
        <end position="395"/>
    </location>
</feature>
<keyword evidence="7 9" id="KW-0472">Membrane</keyword>
<reference evidence="12" key="3">
    <citation type="submission" date="2025-05" db="UniProtKB">
        <authorList>
            <consortium name="RefSeq"/>
        </authorList>
    </citation>
    <scope>NUCLEOTIDE SEQUENCE [LARGE SCALE GENOMIC DNA]</scope>
    <source>
        <strain evidence="12 13">DH4</strain>
        <tissue evidence="13">Whole body</tissue>
    </source>
</reference>
<evidence type="ECO:0000256" key="6">
    <source>
        <dbReference type="ARBA" id="ARBA00022989"/>
    </source>
</evidence>
<evidence type="ECO:0000313" key="14">
    <source>
        <dbReference type="RefSeq" id="XP_026301833.1"/>
    </source>
</evidence>
<dbReference type="PANTHER" id="PTHR48021">
    <property type="match status" value="1"/>
</dbReference>
<evidence type="ECO:0000256" key="9">
    <source>
        <dbReference type="SAM" id="Phobius"/>
    </source>
</evidence>
<feature type="transmembrane region" description="Helical" evidence="9">
    <location>
        <begin position="142"/>
        <end position="161"/>
    </location>
</feature>
<dbReference type="PROSITE" id="PS50850">
    <property type="entry name" value="MFS"/>
    <property type="match status" value="1"/>
</dbReference>
<dbReference type="GeneID" id="724874"/>